<dbReference type="EMBL" id="JAHQCS010000096">
    <property type="protein sequence ID" value="MBU9712321.1"/>
    <property type="molecule type" value="Genomic_DNA"/>
</dbReference>
<keyword evidence="2" id="KW-1185">Reference proteome</keyword>
<name>A0ABS6JF71_9BACI</name>
<gene>
    <name evidence="1" type="ORF">KS419_11270</name>
</gene>
<dbReference type="Proteomes" id="UP000784880">
    <property type="component" value="Unassembled WGS sequence"/>
</dbReference>
<reference evidence="1 2" key="1">
    <citation type="submission" date="2021-06" db="EMBL/GenBank/DDBJ databases">
        <title>Bacillus sp. RD4P76, an endophyte from a halophyte.</title>
        <authorList>
            <person name="Sun J.-Q."/>
        </authorList>
    </citation>
    <scope>NUCLEOTIDE SEQUENCE [LARGE SCALE GENOMIC DNA]</scope>
    <source>
        <strain evidence="1 2">CGMCC 1.15917</strain>
    </source>
</reference>
<comment type="caution">
    <text evidence="1">The sequence shown here is derived from an EMBL/GenBank/DDBJ whole genome shotgun (WGS) entry which is preliminary data.</text>
</comment>
<dbReference type="RefSeq" id="WP_217066507.1">
    <property type="nucleotide sequence ID" value="NZ_JAHQCS010000096.1"/>
</dbReference>
<organism evidence="1 2">
    <name type="scientific">Evansella tamaricis</name>
    <dbReference type="NCBI Taxonomy" id="2069301"/>
    <lineage>
        <taxon>Bacteria</taxon>
        <taxon>Bacillati</taxon>
        <taxon>Bacillota</taxon>
        <taxon>Bacilli</taxon>
        <taxon>Bacillales</taxon>
        <taxon>Bacillaceae</taxon>
        <taxon>Evansella</taxon>
    </lineage>
</organism>
<accession>A0ABS6JF71</accession>
<evidence type="ECO:0000313" key="2">
    <source>
        <dbReference type="Proteomes" id="UP000784880"/>
    </source>
</evidence>
<evidence type="ECO:0000313" key="1">
    <source>
        <dbReference type="EMBL" id="MBU9712321.1"/>
    </source>
</evidence>
<proteinExistence type="predicted"/>
<sequence>MAIAVNFAAVNINSQSNNTGLFAGNNNTVGWDGHVKFTYGNGQYLGINATANNVNVVGDTDLIDAPIMDQDIKPGLNNQQA</sequence>
<protein>
    <submittedName>
        <fullName evidence="1">Uncharacterized protein</fullName>
    </submittedName>
</protein>